<feature type="region of interest" description="Disordered" evidence="1">
    <location>
        <begin position="1"/>
        <end position="22"/>
    </location>
</feature>
<name>A0AAW1Y513_RUBAR</name>
<organism evidence="2 3">
    <name type="scientific">Rubus argutus</name>
    <name type="common">Southern blackberry</name>
    <dbReference type="NCBI Taxonomy" id="59490"/>
    <lineage>
        <taxon>Eukaryota</taxon>
        <taxon>Viridiplantae</taxon>
        <taxon>Streptophyta</taxon>
        <taxon>Embryophyta</taxon>
        <taxon>Tracheophyta</taxon>
        <taxon>Spermatophyta</taxon>
        <taxon>Magnoliopsida</taxon>
        <taxon>eudicotyledons</taxon>
        <taxon>Gunneridae</taxon>
        <taxon>Pentapetalae</taxon>
        <taxon>rosids</taxon>
        <taxon>fabids</taxon>
        <taxon>Rosales</taxon>
        <taxon>Rosaceae</taxon>
        <taxon>Rosoideae</taxon>
        <taxon>Rosoideae incertae sedis</taxon>
        <taxon>Rubus</taxon>
    </lineage>
</organism>
<feature type="region of interest" description="Disordered" evidence="1">
    <location>
        <begin position="40"/>
        <end position="60"/>
    </location>
</feature>
<comment type="caution">
    <text evidence="2">The sequence shown here is derived from an EMBL/GenBank/DDBJ whole genome shotgun (WGS) entry which is preliminary data.</text>
</comment>
<dbReference type="AlphaFoldDB" id="A0AAW1Y513"/>
<sequence>MNSSSSIKLGLPRFPESQNHREAQARASFTLYLRRRARTDAGVDPISPEASSPSLGSADRAVTVPRQSGFLTQSSAIIAPLCITITVSCSDREPK</sequence>
<accession>A0AAW1Y513</accession>
<proteinExistence type="predicted"/>
<dbReference type="EMBL" id="JBEDUW010000002">
    <property type="protein sequence ID" value="KAK9943140.1"/>
    <property type="molecule type" value="Genomic_DNA"/>
</dbReference>
<keyword evidence="3" id="KW-1185">Reference proteome</keyword>
<dbReference type="Proteomes" id="UP001457282">
    <property type="component" value="Unassembled WGS sequence"/>
</dbReference>
<reference evidence="2 3" key="1">
    <citation type="journal article" date="2023" name="G3 (Bethesda)">
        <title>A chromosome-length genome assembly and annotation of blackberry (Rubus argutus, cv. 'Hillquist').</title>
        <authorList>
            <person name="Bruna T."/>
            <person name="Aryal R."/>
            <person name="Dudchenko O."/>
            <person name="Sargent D.J."/>
            <person name="Mead D."/>
            <person name="Buti M."/>
            <person name="Cavallini A."/>
            <person name="Hytonen T."/>
            <person name="Andres J."/>
            <person name="Pham M."/>
            <person name="Weisz D."/>
            <person name="Mascagni F."/>
            <person name="Usai G."/>
            <person name="Natali L."/>
            <person name="Bassil N."/>
            <person name="Fernandez G.E."/>
            <person name="Lomsadze A."/>
            <person name="Armour M."/>
            <person name="Olukolu B."/>
            <person name="Poorten T."/>
            <person name="Britton C."/>
            <person name="Davik J."/>
            <person name="Ashrafi H."/>
            <person name="Aiden E.L."/>
            <person name="Borodovsky M."/>
            <person name="Worthington M."/>
        </authorList>
    </citation>
    <scope>NUCLEOTIDE SEQUENCE [LARGE SCALE GENOMIC DNA]</scope>
    <source>
        <strain evidence="2">PI 553951</strain>
    </source>
</reference>
<evidence type="ECO:0000313" key="2">
    <source>
        <dbReference type="EMBL" id="KAK9943140.1"/>
    </source>
</evidence>
<evidence type="ECO:0000313" key="3">
    <source>
        <dbReference type="Proteomes" id="UP001457282"/>
    </source>
</evidence>
<protein>
    <submittedName>
        <fullName evidence="2">Uncharacterized protein</fullName>
    </submittedName>
</protein>
<evidence type="ECO:0000256" key="1">
    <source>
        <dbReference type="SAM" id="MobiDB-lite"/>
    </source>
</evidence>
<gene>
    <name evidence="2" type="ORF">M0R45_008759</name>
</gene>